<feature type="chain" id="PRO_5002727140" description="Secreted protein" evidence="1">
    <location>
        <begin position="18"/>
        <end position="173"/>
    </location>
</feature>
<organism evidence="2 3">
    <name type="scientific">Coprinopsis cinerea (strain Okayama-7 / 130 / ATCC MYA-4618 / FGSC 9003)</name>
    <name type="common">Inky cap fungus</name>
    <name type="synonym">Hormographiella aspergillata</name>
    <dbReference type="NCBI Taxonomy" id="240176"/>
    <lineage>
        <taxon>Eukaryota</taxon>
        <taxon>Fungi</taxon>
        <taxon>Dikarya</taxon>
        <taxon>Basidiomycota</taxon>
        <taxon>Agaricomycotina</taxon>
        <taxon>Agaricomycetes</taxon>
        <taxon>Agaricomycetidae</taxon>
        <taxon>Agaricales</taxon>
        <taxon>Agaricineae</taxon>
        <taxon>Psathyrellaceae</taxon>
        <taxon>Coprinopsis</taxon>
    </lineage>
</organism>
<evidence type="ECO:0000313" key="2">
    <source>
        <dbReference type="EMBL" id="EAU89035.2"/>
    </source>
</evidence>
<keyword evidence="1" id="KW-0732">Signal</keyword>
<evidence type="ECO:0000313" key="3">
    <source>
        <dbReference type="Proteomes" id="UP000001861"/>
    </source>
</evidence>
<gene>
    <name evidence="2" type="ORF">CC1G_10004</name>
</gene>
<name>A8NDJ8_COPC7</name>
<sequence>MMRTLFYLALALTLSLALPQRAKNFVEECPEIVPGPGLPSLASLNLTSADLCKPPQEFMMARYGRVDPLFESKEKDPRQVNNWCGSAFISLSKSQYCYNYLYALGNTACVVPMWTRTRFCHTTGNGNEVAWYGNTVDGTQSQSSCRDVALGGRQVLDNCVLHNTPLGAMHREG</sequence>
<evidence type="ECO:0008006" key="4">
    <source>
        <dbReference type="Google" id="ProtNLM"/>
    </source>
</evidence>
<dbReference type="RefSeq" id="XP_001832790.2">
    <property type="nucleotide sequence ID" value="XM_001832738.2"/>
</dbReference>
<dbReference type="GeneID" id="6009280"/>
<reference evidence="2 3" key="1">
    <citation type="journal article" date="2010" name="Proc. Natl. Acad. Sci. U.S.A.">
        <title>Insights into evolution of multicellular fungi from the assembled chromosomes of the mushroom Coprinopsis cinerea (Coprinus cinereus).</title>
        <authorList>
            <person name="Stajich J.E."/>
            <person name="Wilke S.K."/>
            <person name="Ahren D."/>
            <person name="Au C.H."/>
            <person name="Birren B.W."/>
            <person name="Borodovsky M."/>
            <person name="Burns C."/>
            <person name="Canback B."/>
            <person name="Casselton L.A."/>
            <person name="Cheng C.K."/>
            <person name="Deng J."/>
            <person name="Dietrich F.S."/>
            <person name="Fargo D.C."/>
            <person name="Farman M.L."/>
            <person name="Gathman A.C."/>
            <person name="Goldberg J."/>
            <person name="Guigo R."/>
            <person name="Hoegger P.J."/>
            <person name="Hooker J.B."/>
            <person name="Huggins A."/>
            <person name="James T.Y."/>
            <person name="Kamada T."/>
            <person name="Kilaru S."/>
            <person name="Kodira C."/>
            <person name="Kues U."/>
            <person name="Kupfer D."/>
            <person name="Kwan H.S."/>
            <person name="Lomsadze A."/>
            <person name="Li W."/>
            <person name="Lilly W.W."/>
            <person name="Ma L.J."/>
            <person name="Mackey A.J."/>
            <person name="Manning G."/>
            <person name="Martin F."/>
            <person name="Muraguchi H."/>
            <person name="Natvig D.O."/>
            <person name="Palmerini H."/>
            <person name="Ramesh M.A."/>
            <person name="Rehmeyer C.J."/>
            <person name="Roe B.A."/>
            <person name="Shenoy N."/>
            <person name="Stanke M."/>
            <person name="Ter-Hovhannisyan V."/>
            <person name="Tunlid A."/>
            <person name="Velagapudi R."/>
            <person name="Vision T.J."/>
            <person name="Zeng Q."/>
            <person name="Zolan M.E."/>
            <person name="Pukkila P.J."/>
        </authorList>
    </citation>
    <scope>NUCLEOTIDE SEQUENCE [LARGE SCALE GENOMIC DNA]</scope>
    <source>
        <strain evidence="3">Okayama-7 / 130 / ATCC MYA-4618 / FGSC 9003</strain>
    </source>
</reference>
<feature type="signal peptide" evidence="1">
    <location>
        <begin position="1"/>
        <end position="17"/>
    </location>
</feature>
<dbReference type="KEGG" id="cci:CC1G_10004"/>
<dbReference type="EMBL" id="AACS02000009">
    <property type="protein sequence ID" value="EAU89035.2"/>
    <property type="molecule type" value="Genomic_DNA"/>
</dbReference>
<evidence type="ECO:0000256" key="1">
    <source>
        <dbReference type="SAM" id="SignalP"/>
    </source>
</evidence>
<protein>
    <recommendedName>
        <fullName evidence="4">Secreted protein</fullName>
    </recommendedName>
</protein>
<comment type="caution">
    <text evidence="2">The sequence shown here is derived from an EMBL/GenBank/DDBJ whole genome shotgun (WGS) entry which is preliminary data.</text>
</comment>
<dbReference type="eggNOG" id="ENOG502SSJ2">
    <property type="taxonomic scope" value="Eukaryota"/>
</dbReference>
<accession>A8NDJ8</accession>
<dbReference type="Proteomes" id="UP000001861">
    <property type="component" value="Unassembled WGS sequence"/>
</dbReference>
<proteinExistence type="predicted"/>
<dbReference type="VEuPathDB" id="FungiDB:CC1G_10004"/>
<dbReference type="InParanoid" id="A8NDJ8"/>
<dbReference type="AlphaFoldDB" id="A8NDJ8"/>
<keyword evidence="3" id="KW-1185">Reference proteome</keyword>
<dbReference type="OrthoDB" id="2686356at2759"/>
<dbReference type="HOGENOM" id="CLU_101873_1_0_1"/>